<protein>
    <recommendedName>
        <fullName evidence="6">Putative zinc-finger domain-containing protein</fullName>
    </recommendedName>
</protein>
<sequence>MEHVDALLPEYLAGDLDPQARARVEAHLQACVRCREELRGWERAFFAPAEALLPVPPPEGTWEGIRARLRRARRGRGWARTLFLAAALAGAFLLGAYWGQRSSEREALRERGVYWASDPQARWRYLQGDGERLGLLLWREDGRCLLLLREPPPPGRVYRLWGEAGGSLHPLGQTRDRVLEADYRGFRTLVLSLEDPSLGRAPGRVLVRLTLP</sequence>
<dbReference type="GO" id="GO:0016020">
    <property type="term" value="C:membrane"/>
    <property type="evidence" value="ECO:0007669"/>
    <property type="project" value="UniProtKB-SubCell"/>
</dbReference>
<dbReference type="InterPro" id="IPR041916">
    <property type="entry name" value="Anti_sigma_zinc_sf"/>
</dbReference>
<evidence type="ECO:0000259" key="6">
    <source>
        <dbReference type="Pfam" id="PF13490"/>
    </source>
</evidence>
<dbReference type="InterPro" id="IPR051474">
    <property type="entry name" value="Anti-sigma-K/W_factor"/>
</dbReference>
<keyword evidence="2 5" id="KW-0812">Transmembrane</keyword>
<accession>A0A831UIT5</accession>
<comment type="subcellular location">
    <subcellularLocation>
        <location evidence="1">Membrane</location>
        <topology evidence="1">Single-pass membrane protein</topology>
    </subcellularLocation>
</comment>
<evidence type="ECO:0000256" key="4">
    <source>
        <dbReference type="ARBA" id="ARBA00023136"/>
    </source>
</evidence>
<organism evidence="7">
    <name type="scientific">Thermus islandicus</name>
    <dbReference type="NCBI Taxonomy" id="540988"/>
    <lineage>
        <taxon>Bacteria</taxon>
        <taxon>Thermotogati</taxon>
        <taxon>Deinococcota</taxon>
        <taxon>Deinococci</taxon>
        <taxon>Thermales</taxon>
        <taxon>Thermaceae</taxon>
        <taxon>Thermus</taxon>
    </lineage>
</organism>
<reference evidence="7" key="1">
    <citation type="journal article" date="2020" name="mSystems">
        <title>Genome- and Community-Level Interaction Insights into Carbon Utilization and Element Cycling Functions of Hydrothermarchaeota in Hydrothermal Sediment.</title>
        <authorList>
            <person name="Zhou Z."/>
            <person name="Liu Y."/>
            <person name="Xu W."/>
            <person name="Pan J."/>
            <person name="Luo Z.H."/>
            <person name="Li M."/>
        </authorList>
    </citation>
    <scope>NUCLEOTIDE SEQUENCE [LARGE SCALE GENOMIC DNA]</scope>
    <source>
        <strain evidence="7">SpSt-189</strain>
    </source>
</reference>
<dbReference type="GO" id="GO:0006417">
    <property type="term" value="P:regulation of translation"/>
    <property type="evidence" value="ECO:0007669"/>
    <property type="project" value="TreeGrafter"/>
</dbReference>
<evidence type="ECO:0000256" key="2">
    <source>
        <dbReference type="ARBA" id="ARBA00022692"/>
    </source>
</evidence>
<dbReference type="PANTHER" id="PTHR37461">
    <property type="entry name" value="ANTI-SIGMA-K FACTOR RSKA"/>
    <property type="match status" value="1"/>
</dbReference>
<dbReference type="GO" id="GO:0016989">
    <property type="term" value="F:sigma factor antagonist activity"/>
    <property type="evidence" value="ECO:0007669"/>
    <property type="project" value="TreeGrafter"/>
</dbReference>
<dbReference type="PANTHER" id="PTHR37461:SF1">
    <property type="entry name" value="ANTI-SIGMA-K FACTOR RSKA"/>
    <property type="match status" value="1"/>
</dbReference>
<dbReference type="Gene3D" id="1.10.10.1320">
    <property type="entry name" value="Anti-sigma factor, zinc-finger domain"/>
    <property type="match status" value="1"/>
</dbReference>
<dbReference type="EMBL" id="DSHZ01000451">
    <property type="protein sequence ID" value="HEO43039.1"/>
    <property type="molecule type" value="Genomic_DNA"/>
</dbReference>
<name>A0A831UIT5_9DEIN</name>
<comment type="caution">
    <text evidence="7">The sequence shown here is derived from an EMBL/GenBank/DDBJ whole genome shotgun (WGS) entry which is preliminary data.</text>
</comment>
<evidence type="ECO:0000313" key="7">
    <source>
        <dbReference type="EMBL" id="HEO43039.1"/>
    </source>
</evidence>
<dbReference type="AlphaFoldDB" id="A0A831UIT5"/>
<feature type="domain" description="Putative zinc-finger" evidence="6">
    <location>
        <begin position="3"/>
        <end position="35"/>
    </location>
</feature>
<dbReference type="InterPro" id="IPR027383">
    <property type="entry name" value="Znf_put"/>
</dbReference>
<proteinExistence type="predicted"/>
<evidence type="ECO:0000256" key="1">
    <source>
        <dbReference type="ARBA" id="ARBA00004167"/>
    </source>
</evidence>
<evidence type="ECO:0000256" key="5">
    <source>
        <dbReference type="SAM" id="Phobius"/>
    </source>
</evidence>
<keyword evidence="3 5" id="KW-1133">Transmembrane helix</keyword>
<dbReference type="Pfam" id="PF13490">
    <property type="entry name" value="zf-HC2"/>
    <property type="match status" value="1"/>
</dbReference>
<feature type="transmembrane region" description="Helical" evidence="5">
    <location>
        <begin position="78"/>
        <end position="99"/>
    </location>
</feature>
<gene>
    <name evidence="7" type="ORF">ENP09_09420</name>
</gene>
<evidence type="ECO:0000256" key="3">
    <source>
        <dbReference type="ARBA" id="ARBA00022989"/>
    </source>
</evidence>
<keyword evidence="4 5" id="KW-0472">Membrane</keyword>